<feature type="compositionally biased region" description="Basic residues" evidence="3">
    <location>
        <begin position="618"/>
        <end position="628"/>
    </location>
</feature>
<evidence type="ECO:0000256" key="1">
    <source>
        <dbReference type="ARBA" id="ARBA00023054"/>
    </source>
</evidence>
<evidence type="ECO:0000256" key="2">
    <source>
        <dbReference type="SAM" id="Coils"/>
    </source>
</evidence>
<feature type="compositionally biased region" description="Basic and acidic residues" evidence="3">
    <location>
        <begin position="240"/>
        <end position="254"/>
    </location>
</feature>
<feature type="region of interest" description="Disordered" evidence="3">
    <location>
        <begin position="506"/>
        <end position="632"/>
    </location>
</feature>
<dbReference type="PANTHER" id="PTHR28638:SF1">
    <property type="entry name" value="PRE-B-CELL LEUKEMIA TRANSCRIPTION FACTOR-INTERACTING PROTEIN 1"/>
    <property type="match status" value="1"/>
</dbReference>
<feature type="compositionally biased region" description="Basic residues" evidence="3">
    <location>
        <begin position="527"/>
        <end position="539"/>
    </location>
</feature>
<reference evidence="4" key="3">
    <citation type="submission" date="2025-09" db="UniProtKB">
        <authorList>
            <consortium name="Ensembl"/>
        </authorList>
    </citation>
    <scope>IDENTIFICATION</scope>
</reference>
<name>A0AAY4DAQ6_9TELE</name>
<evidence type="ECO:0000313" key="5">
    <source>
        <dbReference type="Proteomes" id="UP000694580"/>
    </source>
</evidence>
<feature type="compositionally biased region" description="Basic and acidic residues" evidence="3">
    <location>
        <begin position="513"/>
        <end position="526"/>
    </location>
</feature>
<dbReference type="PANTHER" id="PTHR28638">
    <property type="entry name" value="CELL CYCLE PROGRESSION PROTEIN 1"/>
    <property type="match status" value="1"/>
</dbReference>
<reference evidence="4 5" key="1">
    <citation type="submission" date="2020-06" db="EMBL/GenBank/DDBJ databases">
        <authorList>
            <consortium name="Wellcome Sanger Institute Data Sharing"/>
        </authorList>
    </citation>
    <scope>NUCLEOTIDE SEQUENCE [LARGE SCALE GENOMIC DNA]</scope>
</reference>
<evidence type="ECO:0008006" key="6">
    <source>
        <dbReference type="Google" id="ProtNLM"/>
    </source>
</evidence>
<dbReference type="AlphaFoldDB" id="A0AAY4DAQ6"/>
<accession>A0AAY4DAQ6</accession>
<feature type="region of interest" description="Disordered" evidence="3">
    <location>
        <begin position="1"/>
        <end position="78"/>
    </location>
</feature>
<feature type="coiled-coil region" evidence="2">
    <location>
        <begin position="345"/>
        <end position="425"/>
    </location>
</feature>
<gene>
    <name evidence="4" type="primary">pbxip1a</name>
</gene>
<keyword evidence="5" id="KW-1185">Reference proteome</keyword>
<feature type="compositionally biased region" description="Basic and acidic residues" evidence="3">
    <location>
        <begin position="540"/>
        <end position="556"/>
    </location>
</feature>
<evidence type="ECO:0000256" key="3">
    <source>
        <dbReference type="SAM" id="MobiDB-lite"/>
    </source>
</evidence>
<organism evidence="4 5">
    <name type="scientific">Denticeps clupeoides</name>
    <name type="common">denticle herring</name>
    <dbReference type="NCBI Taxonomy" id="299321"/>
    <lineage>
        <taxon>Eukaryota</taxon>
        <taxon>Metazoa</taxon>
        <taxon>Chordata</taxon>
        <taxon>Craniata</taxon>
        <taxon>Vertebrata</taxon>
        <taxon>Euteleostomi</taxon>
        <taxon>Actinopterygii</taxon>
        <taxon>Neopterygii</taxon>
        <taxon>Teleostei</taxon>
        <taxon>Clupei</taxon>
        <taxon>Clupeiformes</taxon>
        <taxon>Denticipitoidei</taxon>
        <taxon>Denticipitidae</taxon>
        <taxon>Denticeps</taxon>
    </lineage>
</organism>
<reference evidence="4" key="2">
    <citation type="submission" date="2025-08" db="UniProtKB">
        <authorList>
            <consortium name="Ensembl"/>
        </authorList>
    </citation>
    <scope>IDENTIFICATION</scope>
</reference>
<dbReference type="RefSeq" id="XP_028820560.1">
    <property type="nucleotide sequence ID" value="XM_028964727.1"/>
</dbReference>
<proteinExistence type="predicted"/>
<feature type="compositionally biased region" description="Low complexity" evidence="3">
    <location>
        <begin position="1"/>
        <end position="15"/>
    </location>
</feature>
<evidence type="ECO:0000313" key="4">
    <source>
        <dbReference type="Ensembl" id="ENSDCDP00010042498.1"/>
    </source>
</evidence>
<feature type="compositionally biased region" description="Basic and acidic residues" evidence="3">
    <location>
        <begin position="571"/>
        <end position="604"/>
    </location>
</feature>
<dbReference type="GeneID" id="114770657"/>
<protein>
    <recommendedName>
        <fullName evidence="6">Pre-B-cell leukemia transcription factor-interacting protein 1</fullName>
    </recommendedName>
</protein>
<feature type="compositionally biased region" description="Basic and acidic residues" evidence="3">
    <location>
        <begin position="278"/>
        <end position="287"/>
    </location>
</feature>
<feature type="compositionally biased region" description="Polar residues" evidence="3">
    <location>
        <begin position="66"/>
        <end position="78"/>
    </location>
</feature>
<dbReference type="InterPro" id="IPR051990">
    <property type="entry name" value="CCPG1/PBIP1"/>
</dbReference>
<keyword evidence="1 2" id="KW-0175">Coiled coil</keyword>
<sequence length="763" mass="85187">MSDNSSSSSGSSNNSWTILSPEEAAVESVGPVDDGTESLSGIPGLPEEATGLREGRGQVESLLSEEGQQVSSPLAENTVCQETNPETFEGAALLDPTFSTHNSSDFDPEIRAPVIHDTITSSPPDSDLLGSAPFGITTESVPFHPDGPACSPPPSDVLTESGPAACQEGAVPETSPSLPSEKSPDITHVPYVPAHDASEVLTPSLPPPVSASASERPGPIYVEPDTIGTETVEEEEEEPAVEKDETELPEKEAPFENGESDLAELPGEGSGLRLRHAGAHEQFRRASDDDEDEGEEEEEFRLPEKKEEKQGFSLNKLIVGALLLLFLGSLFFCDDGAYDGSEPTEQELLAKLAQEKQQISYLEAQLQSQKEALDKALATVTEKGEDQQGDLKMENARLKQELLTLQGLKDELETLRSRVTELSQLTDKEAAFPAPVIDQPEVADQISPGADRAQEKKDGLHVKAELRRQRELLEESRNRLQEMKTEGGQKKGVRQSLVEMQQRLSEQVNRLNTRHEWKKKNWESKGKNKHGQKKGRNGKGKPEEVDKPKGDEDWKRKKEGRHRGGQESQDEQARKEAWKKYHKDWDGKKEERRLEREMRKKEQPWKGNSFKKTSDHHNHPHNHQKQQHHQLDKADFWKHQEEKLRRNPGPAKSCKGVAQCAKKEGLVPVELSEFQELLEGYLSKLEKATTESKDELRLLVTKFFHNDVFIHDHMLFGEFAEDVADILEDVADMLEDGDGDEEALEEEMEEFEREALWKFAAAT</sequence>
<dbReference type="GO" id="GO:0016020">
    <property type="term" value="C:membrane"/>
    <property type="evidence" value="ECO:0007669"/>
    <property type="project" value="TreeGrafter"/>
</dbReference>
<feature type="compositionally biased region" description="Acidic residues" evidence="3">
    <location>
        <begin position="288"/>
        <end position="299"/>
    </location>
</feature>
<feature type="region of interest" description="Disordered" evidence="3">
    <location>
        <begin position="116"/>
        <end position="307"/>
    </location>
</feature>
<dbReference type="GeneTree" id="ENSGT00730000111747"/>
<dbReference type="Ensembl" id="ENSDCDT00010052535.1">
    <property type="protein sequence ID" value="ENSDCDP00010042498.1"/>
    <property type="gene ID" value="ENSDCDG00010026748.1"/>
</dbReference>
<dbReference type="Proteomes" id="UP000694580">
    <property type="component" value="Chromosome 20"/>
</dbReference>